<gene>
    <name evidence="2" type="ORF">SAMN04488055_3000</name>
</gene>
<name>A0A1N6GVF4_9BACT</name>
<dbReference type="AlphaFoldDB" id="A0A1N6GVF4"/>
<accession>A0A1N6GVF4</accession>
<proteinExistence type="predicted"/>
<protein>
    <submittedName>
        <fullName evidence="2">Uncharacterized protein</fullName>
    </submittedName>
</protein>
<evidence type="ECO:0000313" key="2">
    <source>
        <dbReference type="EMBL" id="SIO11496.1"/>
    </source>
</evidence>
<dbReference type="OrthoDB" id="1426471at2"/>
<keyword evidence="3" id="KW-1185">Reference proteome</keyword>
<keyword evidence="1" id="KW-0812">Transmembrane</keyword>
<keyword evidence="1" id="KW-0472">Membrane</keyword>
<evidence type="ECO:0000313" key="3">
    <source>
        <dbReference type="Proteomes" id="UP000185003"/>
    </source>
</evidence>
<feature type="transmembrane region" description="Helical" evidence="1">
    <location>
        <begin position="78"/>
        <end position="98"/>
    </location>
</feature>
<dbReference type="RefSeq" id="WP_074240003.1">
    <property type="nucleotide sequence ID" value="NZ_FSRA01000001.1"/>
</dbReference>
<dbReference type="STRING" id="536979.SAMN04488055_3000"/>
<sequence length="268" mass="30116">MYYLKCGYCAEHSALKSEYITFCDHCGKKFPFNYADWKVQHPNSTFAAYELEMGVPEARYEAIMKKRRRQGFDLRKKTALITSIVVLIACSTLGAYYGPTLVKMFQEPAVPVTMLNTDNWRTFRGNMLQLQTPLSLSPVPVKDQPNMRLKAFKGGSNGEGLVIRMDEVVYLADNYIGLELASKEAANQLSREEGVSQFTYTEKAVIILGQQAMLQHGSYIYKQSSPIEFSSLVAVRGGTRVQLLVTHRGNDETGRKIAEKVMGSARLN</sequence>
<reference evidence="2 3" key="1">
    <citation type="submission" date="2016-11" db="EMBL/GenBank/DDBJ databases">
        <authorList>
            <person name="Jaros S."/>
            <person name="Januszkiewicz K."/>
            <person name="Wedrychowicz H."/>
        </authorList>
    </citation>
    <scope>NUCLEOTIDE SEQUENCE [LARGE SCALE GENOMIC DNA]</scope>
    <source>
        <strain evidence="2 3">DSM 24787</strain>
    </source>
</reference>
<dbReference type="EMBL" id="FSRA01000001">
    <property type="protein sequence ID" value="SIO11496.1"/>
    <property type="molecule type" value="Genomic_DNA"/>
</dbReference>
<keyword evidence="1" id="KW-1133">Transmembrane helix</keyword>
<evidence type="ECO:0000256" key="1">
    <source>
        <dbReference type="SAM" id="Phobius"/>
    </source>
</evidence>
<organism evidence="2 3">
    <name type="scientific">Chitinophaga niabensis</name>
    <dbReference type="NCBI Taxonomy" id="536979"/>
    <lineage>
        <taxon>Bacteria</taxon>
        <taxon>Pseudomonadati</taxon>
        <taxon>Bacteroidota</taxon>
        <taxon>Chitinophagia</taxon>
        <taxon>Chitinophagales</taxon>
        <taxon>Chitinophagaceae</taxon>
        <taxon>Chitinophaga</taxon>
    </lineage>
</organism>
<dbReference type="Proteomes" id="UP000185003">
    <property type="component" value="Unassembled WGS sequence"/>
</dbReference>